<evidence type="ECO:0000313" key="3">
    <source>
        <dbReference type="EMBL" id="NXA00895.1"/>
    </source>
</evidence>
<feature type="non-terminal residue" evidence="3">
    <location>
        <position position="119"/>
    </location>
</feature>
<dbReference type="GO" id="GO:0019843">
    <property type="term" value="F:rRNA binding"/>
    <property type="evidence" value="ECO:0007669"/>
    <property type="project" value="InterPro"/>
</dbReference>
<dbReference type="GO" id="GO:0005730">
    <property type="term" value="C:nucleolus"/>
    <property type="evidence" value="ECO:0007669"/>
    <property type="project" value="UniProtKB-SubCell"/>
</dbReference>
<proteinExistence type="predicted"/>
<protein>
    <submittedName>
        <fullName evidence="3">SSF1 protein</fullName>
    </submittedName>
</protein>
<dbReference type="GO" id="GO:0000027">
    <property type="term" value="P:ribosomal large subunit assembly"/>
    <property type="evidence" value="ECO:0007669"/>
    <property type="project" value="TreeGrafter"/>
</dbReference>
<dbReference type="PROSITE" id="PS50833">
    <property type="entry name" value="BRIX"/>
    <property type="match status" value="1"/>
</dbReference>
<comment type="caution">
    <text evidence="3">The sequence shown here is derived from an EMBL/GenBank/DDBJ whole genome shotgun (WGS) entry which is preliminary data.</text>
</comment>
<comment type="subcellular location">
    <subcellularLocation>
        <location evidence="1">Nucleus</location>
        <location evidence="1">Nucleolus</location>
    </subcellularLocation>
</comment>
<keyword evidence="4" id="KW-1185">Reference proteome</keyword>
<dbReference type="InterPro" id="IPR045112">
    <property type="entry name" value="PPAN-like"/>
</dbReference>
<feature type="domain" description="Brix" evidence="2">
    <location>
        <begin position="1"/>
        <end position="113"/>
    </location>
</feature>
<organism evidence="3 4">
    <name type="scientific">Nesospiza acunhae</name>
    <dbReference type="NCBI Taxonomy" id="381881"/>
    <lineage>
        <taxon>Eukaryota</taxon>
        <taxon>Metazoa</taxon>
        <taxon>Chordata</taxon>
        <taxon>Craniata</taxon>
        <taxon>Vertebrata</taxon>
        <taxon>Euteleostomi</taxon>
        <taxon>Archelosauria</taxon>
        <taxon>Archosauria</taxon>
        <taxon>Dinosauria</taxon>
        <taxon>Saurischia</taxon>
        <taxon>Theropoda</taxon>
        <taxon>Coelurosauria</taxon>
        <taxon>Aves</taxon>
        <taxon>Neognathae</taxon>
        <taxon>Neoaves</taxon>
        <taxon>Telluraves</taxon>
        <taxon>Australaves</taxon>
        <taxon>Passeriformes</taxon>
        <taxon>Thraupidae</taxon>
        <taxon>Nesospiza</taxon>
    </lineage>
</organism>
<evidence type="ECO:0000259" key="2">
    <source>
        <dbReference type="PROSITE" id="PS50833"/>
    </source>
</evidence>
<evidence type="ECO:0000313" key="4">
    <source>
        <dbReference type="Proteomes" id="UP000549091"/>
    </source>
</evidence>
<name>A0A7K7S8J0_9PASS</name>
<dbReference type="InterPro" id="IPR007109">
    <property type="entry name" value="Brix"/>
</dbReference>
<evidence type="ECO:0000256" key="1">
    <source>
        <dbReference type="ARBA" id="ARBA00004604"/>
    </source>
</evidence>
<accession>A0A7K7S8J0</accession>
<sequence>QYSLVRDVVSALKRHRMHEQQFLHPPLLVLGNFGARARMELRLMAGMFQGMFPALNVHRVNLNSIRRCLLISYDADSQLLELRHYSVQVVPVGLSRGLRKILREKFPNLGRMDDVSQLL</sequence>
<dbReference type="GO" id="GO:0006364">
    <property type="term" value="P:rRNA processing"/>
    <property type="evidence" value="ECO:0007669"/>
    <property type="project" value="InterPro"/>
</dbReference>
<dbReference type="PANTHER" id="PTHR12661">
    <property type="entry name" value="PETER PAN-RELATED"/>
    <property type="match status" value="1"/>
</dbReference>
<reference evidence="3 4" key="1">
    <citation type="submission" date="2019-09" db="EMBL/GenBank/DDBJ databases">
        <title>Bird 10,000 Genomes (B10K) Project - Family phase.</title>
        <authorList>
            <person name="Zhang G."/>
        </authorList>
    </citation>
    <scope>NUCLEOTIDE SEQUENCE [LARGE SCALE GENOMIC DNA]</scope>
    <source>
        <strain evidence="3">OUT-0053</strain>
        <tissue evidence="3">Muscle</tissue>
    </source>
</reference>
<feature type="non-terminal residue" evidence="3">
    <location>
        <position position="1"/>
    </location>
</feature>
<dbReference type="EMBL" id="VZSU01002784">
    <property type="protein sequence ID" value="NXA00895.1"/>
    <property type="molecule type" value="Genomic_DNA"/>
</dbReference>
<dbReference type="Proteomes" id="UP000549091">
    <property type="component" value="Unassembled WGS sequence"/>
</dbReference>
<dbReference type="PANTHER" id="PTHR12661:SF5">
    <property type="entry name" value="SUPPRESSOR OF SWI4 1 HOMOLOG"/>
    <property type="match status" value="1"/>
</dbReference>
<dbReference type="AlphaFoldDB" id="A0A7K7S8J0"/>
<gene>
    <name evidence="3" type="primary">Ppan_0</name>
    <name evidence="3" type="ORF">NESACU_R01556</name>
</gene>
<dbReference type="GO" id="GO:0030687">
    <property type="term" value="C:preribosome, large subunit precursor"/>
    <property type="evidence" value="ECO:0007669"/>
    <property type="project" value="TreeGrafter"/>
</dbReference>
<dbReference type="Pfam" id="PF04427">
    <property type="entry name" value="Brix"/>
    <property type="match status" value="1"/>
</dbReference>